<dbReference type="AlphaFoldDB" id="A0A5J9UM01"/>
<sequence>MDSSLKRPSRRTHRGSKHRRRRRRRTQVSVGGVRVKLGGRGLKLNVRRRRANSRIMDSHCAAQALHRSTSYGTPVLEGAALEELKVLLHLQMKMFIEALDKLFDEQDAK</sequence>
<name>A0A5J9UM01_9POAL</name>
<dbReference type="EMBL" id="RWGY01000013">
    <property type="protein sequence ID" value="TVU24773.1"/>
    <property type="molecule type" value="Genomic_DNA"/>
</dbReference>
<accession>A0A5J9UM01</accession>
<proteinExistence type="predicted"/>
<evidence type="ECO:0000256" key="1">
    <source>
        <dbReference type="SAM" id="MobiDB-lite"/>
    </source>
</evidence>
<evidence type="ECO:0000313" key="2">
    <source>
        <dbReference type="EMBL" id="TVU24773.1"/>
    </source>
</evidence>
<protein>
    <submittedName>
        <fullName evidence="2">Uncharacterized protein</fullName>
    </submittedName>
</protein>
<feature type="non-terminal residue" evidence="2">
    <location>
        <position position="1"/>
    </location>
</feature>
<reference evidence="2 3" key="1">
    <citation type="journal article" date="2019" name="Sci. Rep.">
        <title>A high-quality genome of Eragrostis curvula grass provides insights into Poaceae evolution and supports new strategies to enhance forage quality.</title>
        <authorList>
            <person name="Carballo J."/>
            <person name="Santos B.A.C.M."/>
            <person name="Zappacosta D."/>
            <person name="Garbus I."/>
            <person name="Selva J.P."/>
            <person name="Gallo C.A."/>
            <person name="Diaz A."/>
            <person name="Albertini E."/>
            <person name="Caccamo M."/>
            <person name="Echenique V."/>
        </authorList>
    </citation>
    <scope>NUCLEOTIDE SEQUENCE [LARGE SCALE GENOMIC DNA]</scope>
    <source>
        <strain evidence="3">cv. Victoria</strain>
        <tissue evidence="2">Leaf</tissue>
    </source>
</reference>
<feature type="compositionally biased region" description="Basic residues" evidence="1">
    <location>
        <begin position="7"/>
        <end position="26"/>
    </location>
</feature>
<organism evidence="2 3">
    <name type="scientific">Eragrostis curvula</name>
    <name type="common">weeping love grass</name>
    <dbReference type="NCBI Taxonomy" id="38414"/>
    <lineage>
        <taxon>Eukaryota</taxon>
        <taxon>Viridiplantae</taxon>
        <taxon>Streptophyta</taxon>
        <taxon>Embryophyta</taxon>
        <taxon>Tracheophyta</taxon>
        <taxon>Spermatophyta</taxon>
        <taxon>Magnoliopsida</taxon>
        <taxon>Liliopsida</taxon>
        <taxon>Poales</taxon>
        <taxon>Poaceae</taxon>
        <taxon>PACMAD clade</taxon>
        <taxon>Chloridoideae</taxon>
        <taxon>Eragrostideae</taxon>
        <taxon>Eragrostidinae</taxon>
        <taxon>Eragrostis</taxon>
    </lineage>
</organism>
<evidence type="ECO:0000313" key="3">
    <source>
        <dbReference type="Proteomes" id="UP000324897"/>
    </source>
</evidence>
<gene>
    <name evidence="2" type="ORF">EJB05_27230</name>
</gene>
<dbReference type="Proteomes" id="UP000324897">
    <property type="component" value="Chromosome 2"/>
</dbReference>
<keyword evidence="3" id="KW-1185">Reference proteome</keyword>
<comment type="caution">
    <text evidence="2">The sequence shown here is derived from an EMBL/GenBank/DDBJ whole genome shotgun (WGS) entry which is preliminary data.</text>
</comment>
<feature type="region of interest" description="Disordered" evidence="1">
    <location>
        <begin position="1"/>
        <end position="29"/>
    </location>
</feature>
<dbReference type="Gramene" id="TVU24773">
    <property type="protein sequence ID" value="TVU24773"/>
    <property type="gene ID" value="EJB05_27230"/>
</dbReference>